<keyword evidence="1" id="KW-0472">Membrane</keyword>
<feature type="transmembrane region" description="Helical" evidence="1">
    <location>
        <begin position="6"/>
        <end position="26"/>
    </location>
</feature>
<dbReference type="STRING" id="33033.NW74_03935"/>
<proteinExistence type="predicted"/>
<name>A0A0B4S1Q5_9FIRM</name>
<protein>
    <submittedName>
        <fullName evidence="2">Uncharacterized protein</fullName>
    </submittedName>
</protein>
<keyword evidence="1" id="KW-1133">Transmembrane helix</keyword>
<reference evidence="2 3" key="1">
    <citation type="submission" date="2014-10" db="EMBL/GenBank/DDBJ databases">
        <title>Complete genome sequence of Parvimonas micra KCOM 1535 (= ChDC B708).</title>
        <authorList>
            <person name="Kook J.-K."/>
            <person name="Park S.-N."/>
            <person name="Lim Y.K."/>
            <person name="Roh H."/>
        </authorList>
    </citation>
    <scope>NUCLEOTIDE SEQUENCE [LARGE SCALE GENOMIC DNA]</scope>
    <source>
        <strain evidence="3">KCOM 1535 / ChDC B708</strain>
    </source>
</reference>
<gene>
    <name evidence="2" type="ORF">NW74_03935</name>
</gene>
<keyword evidence="1" id="KW-0812">Transmembrane</keyword>
<organism evidence="2 3">
    <name type="scientific">Parvimonas micra</name>
    <dbReference type="NCBI Taxonomy" id="33033"/>
    <lineage>
        <taxon>Bacteria</taxon>
        <taxon>Bacillati</taxon>
        <taxon>Bacillota</taxon>
        <taxon>Tissierellia</taxon>
        <taxon>Tissierellales</taxon>
        <taxon>Peptoniphilaceae</taxon>
        <taxon>Parvimonas</taxon>
    </lineage>
</organism>
<keyword evidence="3" id="KW-1185">Reference proteome</keyword>
<dbReference type="KEGG" id="pmic:NW74_03935"/>
<dbReference type="EMBL" id="CP009761">
    <property type="protein sequence ID" value="AIZ36546.1"/>
    <property type="molecule type" value="Genomic_DNA"/>
</dbReference>
<dbReference type="RefSeq" id="WP_041953933.1">
    <property type="nucleotide sequence ID" value="NZ_CP009761.1"/>
</dbReference>
<evidence type="ECO:0000313" key="2">
    <source>
        <dbReference type="EMBL" id="AIZ36546.1"/>
    </source>
</evidence>
<dbReference type="Proteomes" id="UP000031386">
    <property type="component" value="Chromosome"/>
</dbReference>
<dbReference type="AlphaFoldDB" id="A0A0B4S1Q5"/>
<evidence type="ECO:0000313" key="3">
    <source>
        <dbReference type="Proteomes" id="UP000031386"/>
    </source>
</evidence>
<accession>A0A0B4S1Q5</accession>
<dbReference type="OrthoDB" id="1700771at2"/>
<evidence type="ECO:0000256" key="1">
    <source>
        <dbReference type="SAM" id="Phobius"/>
    </source>
</evidence>
<sequence>MKRKSYIMPIVLLIFSLVVVAFFSIYHRTLNTHNHKNSKEKAISKKLKEISLEEILSTKATLDFVNSKLNKRENFNLKVNINDLLKVNNINDFSQNFENYDLRLNSKKVKKKLNFYDRKNGALSYFVRQYEIFFEVRNNNELTEYKIVDKNRIENYLFDLQVKGFVDGKLKMLSDDFYFNLNNDFSNLYERIFSNEIQNTYSEDLRIYDYKEKIYFMYNEQYLKLLKDYLSYKGFELESMDINLCDIDNLKNCSREDFIKNFLLESSEYIKDHKYNIINIDVRNKLYFDLNTEVEIYSNIKIDDSSEIIVTDKSPKIQGVFVNKSNKEKFDFNFEGILFSKNKLKSKYKFLPEVLDLTARFVKISDDFYLEKIQKNDIK</sequence>